<dbReference type="EMBL" id="CP084166">
    <property type="protein sequence ID" value="UJG40109.1"/>
    <property type="molecule type" value="Genomic_DNA"/>
</dbReference>
<evidence type="ECO:0000256" key="7">
    <source>
        <dbReference type="ARBA" id="ARBA00023027"/>
    </source>
</evidence>
<dbReference type="Gene3D" id="1.20.1090.10">
    <property type="entry name" value="Dehydroquinate synthase-like - alpha domain"/>
    <property type="match status" value="1"/>
</dbReference>
<comment type="subcellular location">
    <subcellularLocation>
        <location evidence="11">Cytoplasm</location>
    </subcellularLocation>
</comment>
<organism evidence="15">
    <name type="scientific">Candidatus Heimdallarchaeum aukensis</name>
    <dbReference type="NCBI Taxonomy" id="2876573"/>
    <lineage>
        <taxon>Archaea</taxon>
        <taxon>Promethearchaeati</taxon>
        <taxon>Candidatus Heimdallarchaeota</taxon>
        <taxon>Candidatus Heimdallarchaeia (ex Rinke et al. 2021) (nom. nud.)</taxon>
        <taxon>Candidatus Heimdallarchaeales</taxon>
        <taxon>Candidatus Heimdallarchaeaceae</taxon>
        <taxon>Candidatus Heimdallarchaeum</taxon>
    </lineage>
</organism>
<evidence type="ECO:0000256" key="3">
    <source>
        <dbReference type="ARBA" id="ARBA00022723"/>
    </source>
</evidence>
<dbReference type="GO" id="GO:0005737">
    <property type="term" value="C:cytoplasm"/>
    <property type="evidence" value="ECO:0007669"/>
    <property type="project" value="UniProtKB-SubCell"/>
</dbReference>
<evidence type="ECO:0000256" key="8">
    <source>
        <dbReference type="ARBA" id="ARBA00023098"/>
    </source>
</evidence>
<dbReference type="Pfam" id="PF13685">
    <property type="entry name" value="Fe-ADH_2"/>
    <property type="match status" value="1"/>
</dbReference>
<feature type="binding site" evidence="11">
    <location>
        <position position="128"/>
    </location>
    <ligand>
        <name>substrate</name>
    </ligand>
</feature>
<dbReference type="PANTHER" id="PTHR43616:SF5">
    <property type="entry name" value="GLYCEROL DEHYDROGENASE 1"/>
    <property type="match status" value="1"/>
</dbReference>
<feature type="binding site" evidence="11">
    <location>
        <position position="255"/>
    </location>
    <ligand>
        <name>Zn(2+)</name>
        <dbReference type="ChEBI" id="CHEBI:29105"/>
        <note>catalytic</note>
    </ligand>
</feature>
<dbReference type="CDD" id="cd08173">
    <property type="entry name" value="Gro1PDH"/>
    <property type="match status" value="1"/>
</dbReference>
<keyword evidence="5 11" id="KW-0521">NADP</keyword>
<keyword evidence="7 11" id="KW-0520">NAD</keyword>
<name>A0A9Y1FKU0_9ARCH</name>
<comment type="function">
    <text evidence="11">Catalyzes the NAD(P)H-dependent reduction of dihydroxyacetonephosphate (DHAP or glycerone phosphate) to glycerol 1-phosphate (G1P). The G1P thus generated is used as the glycerophosphate backbone of phospholipids in the cellular membranes of Archaea.</text>
</comment>
<feature type="binding site" evidence="12">
    <location>
        <position position="255"/>
    </location>
    <ligand>
        <name>glycerol</name>
        <dbReference type="ChEBI" id="CHEBI:17754"/>
    </ligand>
</feature>
<dbReference type="GO" id="GO:0008654">
    <property type="term" value="P:phospholipid biosynthetic process"/>
    <property type="evidence" value="ECO:0007669"/>
    <property type="project" value="UniProtKB-KW"/>
</dbReference>
<sequence length="356" mass="38398">MTDVINEFKHVEMPQLLSLGKNMISEFPQILEILNIGKSCVLITDKFLKDKFAKQAKEILENSGVNVTLSTIDDSTLTEVDKQLTIINETKSEFVIGMGGGRPIDVAKLSSFKAGLRFISVPTIASHDGIASSRASLKGVNERHSVSARPPIAVVADTEILDKSPYRFTAAGCGDILAKKTAIKDWLLAYRLKYEPISPTAISLSEMTVQSITENASIIRSKAEGYSRIVVNALLSSSLAMCVAGSSRPGSGAEHMFSHALDEIAEKPALHGEQTALGSIIMSYLHEGEKGSQKQIETMKIIGLPVTAKELGIKDEEIIKALEIAHKIRQRFTILGSDGLTHEAAVNAALKTGVIS</sequence>
<evidence type="ECO:0000256" key="6">
    <source>
        <dbReference type="ARBA" id="ARBA00023002"/>
    </source>
</evidence>
<evidence type="ECO:0000256" key="11">
    <source>
        <dbReference type="HAMAP-Rule" id="MF_00497"/>
    </source>
</evidence>
<feature type="binding site" evidence="11">
    <location>
        <position position="271"/>
    </location>
    <ligand>
        <name>Zn(2+)</name>
        <dbReference type="ChEBI" id="CHEBI:29105"/>
        <note>catalytic</note>
    </ligand>
</feature>
<keyword evidence="3 11" id="KW-0479">Metal-binding</keyword>
<dbReference type="GO" id="GO:0006650">
    <property type="term" value="P:glycerophospholipid metabolic process"/>
    <property type="evidence" value="ECO:0007669"/>
    <property type="project" value="UniProtKB-UniRule"/>
</dbReference>
<reference evidence="15" key="1">
    <citation type="journal article" date="2022" name="Nat. Microbiol.">
        <title>Unique mobile elements and scalable gene flow at the prokaryote-eukaryote boundary revealed by circularized Asgard archaea genomes.</title>
        <authorList>
            <person name="Wu F."/>
            <person name="Speth D.R."/>
            <person name="Philosof A."/>
            <person name="Cremiere A."/>
            <person name="Narayanan A."/>
            <person name="Barco R.A."/>
            <person name="Connon S.A."/>
            <person name="Amend J.P."/>
            <person name="Antoshechkin I.A."/>
            <person name="Orphan V.J."/>
        </authorList>
    </citation>
    <scope>NUCLEOTIDE SEQUENCE</scope>
    <source>
        <strain evidence="15">PM71</strain>
    </source>
</reference>
<feature type="binding site" evidence="11">
    <location>
        <position position="175"/>
    </location>
    <ligand>
        <name>Zn(2+)</name>
        <dbReference type="ChEBI" id="CHEBI:29105"/>
        <note>catalytic</note>
    </ligand>
</feature>
<feature type="binding site" evidence="11">
    <location>
        <position position="175"/>
    </location>
    <ligand>
        <name>substrate</name>
    </ligand>
</feature>
<keyword evidence="4 11" id="KW-0862">Zinc</keyword>
<feature type="binding site" evidence="11 14">
    <location>
        <position position="132"/>
    </location>
    <ligand>
        <name>NAD(+)</name>
        <dbReference type="ChEBI" id="CHEBI:57540"/>
    </ligand>
</feature>
<feature type="binding site" evidence="11 14">
    <location>
        <begin position="101"/>
        <end position="105"/>
    </location>
    <ligand>
        <name>NAD(+)</name>
        <dbReference type="ChEBI" id="CHEBI:57540"/>
    </ligand>
</feature>
<evidence type="ECO:0000256" key="10">
    <source>
        <dbReference type="ARBA" id="ARBA00023264"/>
    </source>
</evidence>
<evidence type="ECO:0000256" key="4">
    <source>
        <dbReference type="ARBA" id="ARBA00022833"/>
    </source>
</evidence>
<keyword evidence="10 11" id="KW-1208">Phospholipid metabolism</keyword>
<dbReference type="Gene3D" id="3.40.50.1970">
    <property type="match status" value="1"/>
</dbReference>
<dbReference type="EC" id="1.1.1.261" evidence="11"/>
<evidence type="ECO:0000256" key="13">
    <source>
        <dbReference type="PIRSR" id="PIRSR000112-2"/>
    </source>
</evidence>
<protein>
    <recommendedName>
        <fullName evidence="11">Glycerol-1-phosphate dehydrogenase [NAD(P)+]</fullName>
        <shortName evidence="11">G1P dehydrogenase</shortName>
        <shortName evidence="11">G1PDH</shortName>
        <ecNumber evidence="11">1.1.1.261</ecNumber>
    </recommendedName>
    <alternativeName>
        <fullName evidence="11">Enantiomeric glycerophosphate synthase</fullName>
    </alternativeName>
    <alternativeName>
        <fullName evidence="11">sn-glycerol-1-phosphate dehydrogenase</fullName>
    </alternativeName>
</protein>
<feature type="binding site" evidence="13">
    <location>
        <position position="128"/>
    </location>
    <ligand>
        <name>glycerol</name>
        <dbReference type="ChEBI" id="CHEBI:17754"/>
    </ligand>
</feature>
<dbReference type="InterPro" id="IPR016205">
    <property type="entry name" value="Glycerol_DH"/>
</dbReference>
<feature type="binding site" evidence="11">
    <location>
        <position position="259"/>
    </location>
    <ligand>
        <name>substrate</name>
    </ligand>
</feature>
<evidence type="ECO:0000256" key="14">
    <source>
        <dbReference type="PIRSR" id="PIRSR000112-3"/>
    </source>
</evidence>
<feature type="binding site" evidence="12">
    <location>
        <position position="271"/>
    </location>
    <ligand>
        <name>glycerol</name>
        <dbReference type="ChEBI" id="CHEBI:17754"/>
    </ligand>
</feature>
<comment type="catalytic activity">
    <reaction evidence="11">
        <text>sn-glycerol 1-phosphate + NAD(+) = dihydroxyacetone phosphate + NADH + H(+)</text>
        <dbReference type="Rhea" id="RHEA:21412"/>
        <dbReference type="ChEBI" id="CHEBI:15378"/>
        <dbReference type="ChEBI" id="CHEBI:57540"/>
        <dbReference type="ChEBI" id="CHEBI:57642"/>
        <dbReference type="ChEBI" id="CHEBI:57685"/>
        <dbReference type="ChEBI" id="CHEBI:57945"/>
        <dbReference type="EC" id="1.1.1.261"/>
    </reaction>
</comment>
<evidence type="ECO:0000256" key="12">
    <source>
        <dbReference type="PIRSR" id="PIRSR000112-1"/>
    </source>
</evidence>
<comment type="pathway">
    <text evidence="11">Membrane lipid metabolism; glycerophospholipid metabolism.</text>
</comment>
<keyword evidence="9 11" id="KW-0594">Phospholipid biosynthesis</keyword>
<dbReference type="AlphaFoldDB" id="A0A9Y1FKU0"/>
<dbReference type="GO" id="GO:0046872">
    <property type="term" value="F:metal ion binding"/>
    <property type="evidence" value="ECO:0007669"/>
    <property type="project" value="UniProtKB-KW"/>
</dbReference>
<dbReference type="SUPFAM" id="SSF56796">
    <property type="entry name" value="Dehydroquinate synthase-like"/>
    <property type="match status" value="1"/>
</dbReference>
<keyword evidence="2 11" id="KW-0444">Lipid biosynthesis</keyword>
<dbReference type="GO" id="GO:0050492">
    <property type="term" value="F:glycerol-1-phosphate dehydrogenase [NAD(P)+] activity"/>
    <property type="evidence" value="ECO:0007669"/>
    <property type="project" value="UniProtKB-UniRule"/>
</dbReference>
<dbReference type="Proteomes" id="UP001201020">
    <property type="component" value="Chromosome"/>
</dbReference>
<evidence type="ECO:0000256" key="9">
    <source>
        <dbReference type="ARBA" id="ARBA00023209"/>
    </source>
</evidence>
<evidence type="ECO:0000256" key="2">
    <source>
        <dbReference type="ARBA" id="ARBA00022516"/>
    </source>
</evidence>
<evidence type="ECO:0000313" key="15">
    <source>
        <dbReference type="EMBL" id="UJG40109.1"/>
    </source>
</evidence>
<dbReference type="NCBIfam" id="NF002022">
    <property type="entry name" value="PRK00843.1"/>
    <property type="match status" value="1"/>
</dbReference>
<keyword evidence="8 11" id="KW-0443">Lipid metabolism</keyword>
<evidence type="ECO:0000256" key="1">
    <source>
        <dbReference type="ARBA" id="ARBA00022490"/>
    </source>
</evidence>
<gene>
    <name evidence="11" type="primary">egsA</name>
    <name evidence="15" type="ORF">K9W45_09705</name>
</gene>
<proteinExistence type="inferred from homology"/>
<dbReference type="InterPro" id="IPR023002">
    <property type="entry name" value="G1P_dehydrogenase_arc"/>
</dbReference>
<feature type="binding site" evidence="12">
    <location>
        <position position="175"/>
    </location>
    <ligand>
        <name>glycerol</name>
        <dbReference type="ChEBI" id="CHEBI:17754"/>
    </ligand>
</feature>
<dbReference type="InterPro" id="IPR032837">
    <property type="entry name" value="G1PDH"/>
</dbReference>
<comment type="similarity">
    <text evidence="11">Belongs to the glycerol-1-phosphate dehydrogenase family.</text>
</comment>
<keyword evidence="6 11" id="KW-0560">Oxidoreductase</keyword>
<dbReference type="HAMAP" id="MF_00497_A">
    <property type="entry name" value="G1P_dehydrogenase_A"/>
    <property type="match status" value="1"/>
</dbReference>
<accession>A0A9Y1FKU0</accession>
<evidence type="ECO:0000256" key="5">
    <source>
        <dbReference type="ARBA" id="ARBA00022857"/>
    </source>
</evidence>
<dbReference type="PANTHER" id="PTHR43616">
    <property type="entry name" value="GLYCEROL DEHYDROGENASE"/>
    <property type="match status" value="1"/>
</dbReference>
<comment type="cofactor">
    <cofactor evidence="11 12">
        <name>Zn(2+)</name>
        <dbReference type="ChEBI" id="CHEBI:29105"/>
    </cofactor>
    <text evidence="11 12">Binds 1 zinc ion per subunit.</text>
</comment>
<dbReference type="PIRSF" id="PIRSF000112">
    <property type="entry name" value="Glycerol_dehydrogenase"/>
    <property type="match status" value="1"/>
</dbReference>
<comment type="catalytic activity">
    <reaction evidence="11">
        <text>sn-glycerol 1-phosphate + NADP(+) = dihydroxyacetone phosphate + NADPH + H(+)</text>
        <dbReference type="Rhea" id="RHEA:21416"/>
        <dbReference type="ChEBI" id="CHEBI:15378"/>
        <dbReference type="ChEBI" id="CHEBI:57642"/>
        <dbReference type="ChEBI" id="CHEBI:57685"/>
        <dbReference type="ChEBI" id="CHEBI:57783"/>
        <dbReference type="ChEBI" id="CHEBI:58349"/>
        <dbReference type="EC" id="1.1.1.261"/>
    </reaction>
</comment>
<feature type="binding site" evidence="11 14">
    <location>
        <begin position="123"/>
        <end position="126"/>
    </location>
    <ligand>
        <name>NAD(+)</name>
        <dbReference type="ChEBI" id="CHEBI:57540"/>
    </ligand>
</feature>
<keyword evidence="1 11" id="KW-0963">Cytoplasm</keyword>